<comment type="caution">
    <text evidence="2">The sequence shown here is derived from an EMBL/GenBank/DDBJ whole genome shotgun (WGS) entry which is preliminary data.</text>
</comment>
<gene>
    <name evidence="2" type="ORF">V565_004220</name>
</gene>
<evidence type="ECO:0000313" key="3">
    <source>
        <dbReference type="Proteomes" id="UP000027456"/>
    </source>
</evidence>
<dbReference type="HOGENOM" id="CLU_660860_0_0_1"/>
<sequence>MDSFFRKAQQALEQVVESQSSGGDRSQGQSGGSSIRLPGPVVDWIEKYVDTFAPAISKQVSDEITTFQDATLQSLEDHIKAVFQAVFRGDFSAFQSANNIGEFRAARERSQDATANQQQAQYGAGVPDFNYPTTQQRSGQQPLPEYGTRGLPFAGKLGSVLGTQLALFNPQGETAPQHERNVFQAALNKVTDFAKSADDEIGGKLATVARTIDELNLDPLEKAQQVTPEIRQKVAKVLTDLHAPLADKLTFLALAQVKNFLKGNITTKELGQEAMESVGGLVRGFMNTGDSGTASRSAPGGASNPVPDAPGGFVGLLSGKLSDGLTVIRAHTREDFRKVLGEIEEALFNSLPSEVSGPLLKVLGGNPFSDDQQQQQQARGGGFNILEEVKDKLRVIIERIQKGLRDRVLEVVSGGHRKLEDKAWGNVQGAIVTKVQKFVPGIQVKLDD</sequence>
<dbReference type="OrthoDB" id="5206661at2759"/>
<organism evidence="2 3">
    <name type="scientific">Rhizoctonia solani 123E</name>
    <dbReference type="NCBI Taxonomy" id="1423351"/>
    <lineage>
        <taxon>Eukaryota</taxon>
        <taxon>Fungi</taxon>
        <taxon>Dikarya</taxon>
        <taxon>Basidiomycota</taxon>
        <taxon>Agaricomycotina</taxon>
        <taxon>Agaricomycetes</taxon>
        <taxon>Cantharellales</taxon>
        <taxon>Ceratobasidiaceae</taxon>
        <taxon>Rhizoctonia</taxon>
    </lineage>
</organism>
<dbReference type="Proteomes" id="UP000027456">
    <property type="component" value="Unassembled WGS sequence"/>
</dbReference>
<dbReference type="STRING" id="1423351.A0A074SCW4"/>
<evidence type="ECO:0000256" key="1">
    <source>
        <dbReference type="SAM" id="MobiDB-lite"/>
    </source>
</evidence>
<evidence type="ECO:0000313" key="2">
    <source>
        <dbReference type="EMBL" id="KEP55495.1"/>
    </source>
</evidence>
<feature type="region of interest" description="Disordered" evidence="1">
    <location>
        <begin position="286"/>
        <end position="307"/>
    </location>
</feature>
<keyword evidence="3" id="KW-1185">Reference proteome</keyword>
<name>A0A074SCW4_9AGAM</name>
<protein>
    <submittedName>
        <fullName evidence="2">Uncharacterized protein</fullName>
    </submittedName>
</protein>
<dbReference type="EMBL" id="AZST01000005">
    <property type="protein sequence ID" value="KEP55495.1"/>
    <property type="molecule type" value="Genomic_DNA"/>
</dbReference>
<reference evidence="2 3" key="1">
    <citation type="submission" date="2013-12" db="EMBL/GenBank/DDBJ databases">
        <authorList>
            <person name="Cubeta M."/>
            <person name="Pakala S."/>
            <person name="Fedorova N."/>
            <person name="Thomas E."/>
            <person name="Dean R."/>
            <person name="Jabaji S."/>
            <person name="Neate S."/>
            <person name="Toda T."/>
            <person name="Tavantzis S."/>
            <person name="Vilgalys R."/>
            <person name="Bharathan N."/>
            <person name="Pakala S."/>
            <person name="Losada L.S."/>
            <person name="Zafar N."/>
            <person name="Nierman W."/>
        </authorList>
    </citation>
    <scope>NUCLEOTIDE SEQUENCE [LARGE SCALE GENOMIC DNA]</scope>
    <source>
        <strain evidence="2 3">123E</strain>
    </source>
</reference>
<proteinExistence type="predicted"/>
<accession>A0A074SCW4</accession>
<feature type="compositionally biased region" description="Low complexity" evidence="1">
    <location>
        <begin position="18"/>
        <end position="34"/>
    </location>
</feature>
<dbReference type="AlphaFoldDB" id="A0A074SCW4"/>
<feature type="region of interest" description="Disordered" evidence="1">
    <location>
        <begin position="15"/>
        <end position="37"/>
    </location>
</feature>